<dbReference type="EMBL" id="QGKV02001556">
    <property type="protein sequence ID" value="KAF3520698.1"/>
    <property type="molecule type" value="Genomic_DNA"/>
</dbReference>
<keyword evidence="3" id="KW-1185">Reference proteome</keyword>
<gene>
    <name evidence="2" type="ORF">DY000_02064124</name>
    <name evidence="1" type="ORF">F2Q70_00045569</name>
</gene>
<protein>
    <submittedName>
        <fullName evidence="1">Uncharacterized protein</fullName>
    </submittedName>
</protein>
<organism evidence="1">
    <name type="scientific">Brassica cretica</name>
    <name type="common">Mustard</name>
    <dbReference type="NCBI Taxonomy" id="69181"/>
    <lineage>
        <taxon>Eukaryota</taxon>
        <taxon>Viridiplantae</taxon>
        <taxon>Streptophyta</taxon>
        <taxon>Embryophyta</taxon>
        <taxon>Tracheophyta</taxon>
        <taxon>Spermatophyta</taxon>
        <taxon>Magnoliopsida</taxon>
        <taxon>eudicotyledons</taxon>
        <taxon>Gunneridae</taxon>
        <taxon>Pentapetalae</taxon>
        <taxon>rosids</taxon>
        <taxon>malvids</taxon>
        <taxon>Brassicales</taxon>
        <taxon>Brassicaceae</taxon>
        <taxon>Brassiceae</taxon>
        <taxon>Brassica</taxon>
    </lineage>
</organism>
<reference evidence="2 3" key="3">
    <citation type="journal article" date="2020" name="BMC Genomics">
        <title>Intraspecific diversification of the crop wild relative Brassica cretica Lam. using demographic model selection.</title>
        <authorList>
            <person name="Kioukis A."/>
            <person name="Michalopoulou V.A."/>
            <person name="Briers L."/>
            <person name="Pirintsos S."/>
            <person name="Studholme D.J."/>
            <person name="Pavlidis P."/>
            <person name="Sarris P.F."/>
        </authorList>
    </citation>
    <scope>NUCLEOTIDE SEQUENCE [LARGE SCALE GENOMIC DNA]</scope>
    <source>
        <strain evidence="3">cv. PFS-1207/04</strain>
        <strain evidence="2">PFS-1207/04</strain>
    </source>
</reference>
<dbReference type="AlphaFoldDB" id="A0A8S9KD08"/>
<accession>A0A8S9KD08</accession>
<evidence type="ECO:0000313" key="1">
    <source>
        <dbReference type="EMBL" id="KAF2593020.1"/>
    </source>
</evidence>
<name>A0A8S9KD08_BRACR</name>
<evidence type="ECO:0000313" key="3">
    <source>
        <dbReference type="Proteomes" id="UP000266723"/>
    </source>
</evidence>
<evidence type="ECO:0000313" key="2">
    <source>
        <dbReference type="EMBL" id="KAF3520698.1"/>
    </source>
</evidence>
<reference evidence="1" key="1">
    <citation type="submission" date="2019-12" db="EMBL/GenBank/DDBJ databases">
        <title>Genome sequencing and annotation of Brassica cretica.</title>
        <authorList>
            <person name="Studholme D.J."/>
            <person name="Sarris P.F."/>
        </authorList>
    </citation>
    <scope>NUCLEOTIDE SEQUENCE</scope>
    <source>
        <strain evidence="1">PFS-102/07</strain>
        <tissue evidence="1">Leaf</tissue>
    </source>
</reference>
<comment type="caution">
    <text evidence="1">The sequence shown here is derived from an EMBL/GenBank/DDBJ whole genome shotgun (WGS) entry which is preliminary data.</text>
</comment>
<sequence length="60" mass="6873">MVHHRRVLIFVTSAVDSEKENLRATLAVIHLSDLKAVRCKAVVQSRLWRTVDVDTMGRML</sequence>
<proteinExistence type="predicted"/>
<dbReference type="EMBL" id="QGKY02000164">
    <property type="protein sequence ID" value="KAF2593020.1"/>
    <property type="molecule type" value="Genomic_DNA"/>
</dbReference>
<dbReference type="Proteomes" id="UP000266723">
    <property type="component" value="Unassembled WGS sequence"/>
</dbReference>
<reference evidence="2" key="2">
    <citation type="submission" date="2019-12" db="EMBL/GenBank/DDBJ databases">
        <authorList>
            <person name="Studholme D.J."/>
            <person name="Sarris P."/>
        </authorList>
    </citation>
    <scope>NUCLEOTIDE SEQUENCE</scope>
    <source>
        <strain evidence="2">PFS-1207/04</strain>
        <tissue evidence="2">Leaf</tissue>
    </source>
</reference>